<evidence type="ECO:0000259" key="2">
    <source>
        <dbReference type="SMART" id="SM00829"/>
    </source>
</evidence>
<dbReference type="Gene3D" id="3.90.180.10">
    <property type="entry name" value="Medium-chain alcohol dehydrogenases, catalytic domain"/>
    <property type="match status" value="1"/>
</dbReference>
<keyword evidence="1" id="KW-0521">NADP</keyword>
<dbReference type="PANTHER" id="PTHR44154:SF1">
    <property type="entry name" value="QUINONE OXIDOREDUCTASE"/>
    <property type="match status" value="1"/>
</dbReference>
<dbReference type="AlphaFoldDB" id="A0A916QJL5"/>
<dbReference type="InterPro" id="IPR020843">
    <property type="entry name" value="ER"/>
</dbReference>
<organism evidence="3 4">
    <name type="scientific">Lactobacillus corticis</name>
    <dbReference type="NCBI Taxonomy" id="2201249"/>
    <lineage>
        <taxon>Bacteria</taxon>
        <taxon>Bacillati</taxon>
        <taxon>Bacillota</taxon>
        <taxon>Bacilli</taxon>
        <taxon>Lactobacillales</taxon>
        <taxon>Lactobacillaceae</taxon>
        <taxon>Lactobacillus</taxon>
    </lineage>
</organism>
<dbReference type="InterPro" id="IPR036291">
    <property type="entry name" value="NAD(P)-bd_dom_sf"/>
</dbReference>
<dbReference type="Pfam" id="PF08240">
    <property type="entry name" value="ADH_N"/>
    <property type="match status" value="1"/>
</dbReference>
<name>A0A916QJL5_9LACO</name>
<dbReference type="PANTHER" id="PTHR44154">
    <property type="entry name" value="QUINONE OXIDOREDUCTASE"/>
    <property type="match status" value="1"/>
</dbReference>
<keyword evidence="4" id="KW-1185">Reference proteome</keyword>
<proteinExistence type="predicted"/>
<feature type="domain" description="Enoyl reductase (ER)" evidence="2">
    <location>
        <begin position="18"/>
        <end position="331"/>
    </location>
</feature>
<evidence type="ECO:0000313" key="3">
    <source>
        <dbReference type="EMBL" id="GFZ27532.1"/>
    </source>
</evidence>
<dbReference type="InterPro" id="IPR011032">
    <property type="entry name" value="GroES-like_sf"/>
</dbReference>
<evidence type="ECO:0000256" key="1">
    <source>
        <dbReference type="ARBA" id="ARBA00022857"/>
    </source>
</evidence>
<accession>A0A916QJL5</accession>
<comment type="caution">
    <text evidence="3">The sequence shown here is derived from an EMBL/GenBank/DDBJ whole genome shotgun (WGS) entry which is preliminary data.</text>
</comment>
<dbReference type="Gene3D" id="3.40.50.720">
    <property type="entry name" value="NAD(P)-binding Rossmann-like Domain"/>
    <property type="match status" value="1"/>
</dbReference>
<sequence length="336" mass="36713">MQAIQIDRYSSEISPIQRTLPTLTISANEVLIKVVTAAVNPVDLLNMTGSVKLIQPLSLPATLGNECSGIISKVGKAVTGFKPGDRVFTRLPMEKIGAFAQEVAVSQEAVAKIPDFYDFDTAAAIPLTGVTAYQALIEELAVSPGKTLLIPGGSGGFGQMAVPLAKELGLKVLVTGNAKAKQHILELGADQYFDYRKENYWDKVSNVDYVIDTLGANEIPRELSVMAKGGRLVSLKAMPNYAFARNNQFAWYKRILFGIAGYRLDHLAAKQGKEYRFLYMRPDGQQLTKVAAIMAKRKVMPALDPHYFDLEHAKEALELVKNGHPNGKVLIHIAQA</sequence>
<protein>
    <submittedName>
        <fullName evidence="3">NADPH:quinone reductase</fullName>
    </submittedName>
</protein>
<dbReference type="InterPro" id="IPR013154">
    <property type="entry name" value="ADH-like_N"/>
</dbReference>
<dbReference type="RefSeq" id="WP_212781216.1">
    <property type="nucleotide sequence ID" value="NZ_BMAY01000012.1"/>
</dbReference>
<dbReference type="SMART" id="SM00829">
    <property type="entry name" value="PKS_ER"/>
    <property type="match status" value="1"/>
</dbReference>
<gene>
    <name evidence="3" type="primary">qor</name>
    <name evidence="3" type="ORF">LCB40_14120</name>
</gene>
<evidence type="ECO:0000313" key="4">
    <source>
        <dbReference type="Proteomes" id="UP000677218"/>
    </source>
</evidence>
<dbReference type="Proteomes" id="UP000677218">
    <property type="component" value="Unassembled WGS sequence"/>
</dbReference>
<reference evidence="3" key="1">
    <citation type="submission" date="2020-08" db="EMBL/GenBank/DDBJ databases">
        <title>Taxonomic study for Lactobacillus species isolated from hardwood bark.</title>
        <authorList>
            <person name="Tohno M."/>
            <person name="Tanizawa Y."/>
        </authorList>
    </citation>
    <scope>NUCLEOTIDE SEQUENCE</scope>
    <source>
        <strain evidence="3">B40</strain>
    </source>
</reference>
<dbReference type="GO" id="GO:0016491">
    <property type="term" value="F:oxidoreductase activity"/>
    <property type="evidence" value="ECO:0007669"/>
    <property type="project" value="InterPro"/>
</dbReference>
<dbReference type="EMBL" id="BMAY01000012">
    <property type="protein sequence ID" value="GFZ27532.1"/>
    <property type="molecule type" value="Genomic_DNA"/>
</dbReference>
<dbReference type="InterPro" id="IPR051603">
    <property type="entry name" value="Zinc-ADH_QOR/CCCR"/>
</dbReference>
<dbReference type="CDD" id="cd05289">
    <property type="entry name" value="MDR_like_2"/>
    <property type="match status" value="1"/>
</dbReference>
<dbReference type="Pfam" id="PF13602">
    <property type="entry name" value="ADH_zinc_N_2"/>
    <property type="match status" value="1"/>
</dbReference>
<dbReference type="SUPFAM" id="SSF51735">
    <property type="entry name" value="NAD(P)-binding Rossmann-fold domains"/>
    <property type="match status" value="1"/>
</dbReference>
<dbReference type="SUPFAM" id="SSF50129">
    <property type="entry name" value="GroES-like"/>
    <property type="match status" value="1"/>
</dbReference>